<evidence type="ECO:0000259" key="6">
    <source>
        <dbReference type="Pfam" id="PF03470"/>
    </source>
</evidence>
<keyword evidence="8" id="KW-1185">Reference proteome</keyword>
<dbReference type="PANTHER" id="PTHR21596">
    <property type="entry name" value="RIBONUCLEASE P SUBUNIT P38"/>
    <property type="match status" value="1"/>
</dbReference>
<dbReference type="Pfam" id="PF03470">
    <property type="entry name" value="zf-XS"/>
    <property type="match status" value="4"/>
</dbReference>
<evidence type="ECO:0000313" key="8">
    <source>
        <dbReference type="Proteomes" id="UP001472677"/>
    </source>
</evidence>
<evidence type="ECO:0000256" key="3">
    <source>
        <dbReference type="SAM" id="Coils"/>
    </source>
</evidence>
<feature type="coiled-coil region" evidence="3">
    <location>
        <begin position="729"/>
        <end position="756"/>
    </location>
</feature>
<dbReference type="InterPro" id="IPR005379">
    <property type="entry name" value="FDM1-5/IDN2_XH"/>
</dbReference>
<reference evidence="7 8" key="1">
    <citation type="journal article" date="2024" name="G3 (Bethesda)">
        <title>Genome assembly of Hibiscus sabdariffa L. provides insights into metabolisms of medicinal natural products.</title>
        <authorList>
            <person name="Kim T."/>
        </authorList>
    </citation>
    <scope>NUCLEOTIDE SEQUENCE [LARGE SCALE GENOMIC DNA]</scope>
    <source>
        <strain evidence="7">TK-2024</strain>
        <tissue evidence="7">Old leaves</tissue>
    </source>
</reference>
<organism evidence="7 8">
    <name type="scientific">Hibiscus sabdariffa</name>
    <name type="common">roselle</name>
    <dbReference type="NCBI Taxonomy" id="183260"/>
    <lineage>
        <taxon>Eukaryota</taxon>
        <taxon>Viridiplantae</taxon>
        <taxon>Streptophyta</taxon>
        <taxon>Embryophyta</taxon>
        <taxon>Tracheophyta</taxon>
        <taxon>Spermatophyta</taxon>
        <taxon>Magnoliopsida</taxon>
        <taxon>eudicotyledons</taxon>
        <taxon>Gunneridae</taxon>
        <taxon>Pentapetalae</taxon>
        <taxon>rosids</taxon>
        <taxon>malvids</taxon>
        <taxon>Malvales</taxon>
        <taxon>Malvaceae</taxon>
        <taxon>Malvoideae</taxon>
        <taxon>Hibiscus</taxon>
    </lineage>
</organism>
<feature type="domain" description="Factor of DNA methylation 1-5/IDN2" evidence="5">
    <location>
        <begin position="944"/>
        <end position="1062"/>
    </location>
</feature>
<dbReference type="InterPro" id="IPR005380">
    <property type="entry name" value="XS_domain"/>
</dbReference>
<comment type="caution">
    <text evidence="7">The sequence shown here is derived from an EMBL/GenBank/DDBJ whole genome shotgun (WGS) entry which is preliminary data.</text>
</comment>
<feature type="domain" description="XS" evidence="4">
    <location>
        <begin position="564"/>
        <end position="676"/>
    </location>
</feature>
<dbReference type="Pfam" id="PF03469">
    <property type="entry name" value="XH"/>
    <property type="match status" value="1"/>
</dbReference>
<dbReference type="Gene3D" id="3.30.70.2890">
    <property type="entry name" value="XS domain"/>
    <property type="match status" value="2"/>
</dbReference>
<evidence type="ECO:0008006" key="9">
    <source>
        <dbReference type="Google" id="ProtNLM"/>
    </source>
</evidence>
<evidence type="ECO:0000259" key="4">
    <source>
        <dbReference type="Pfam" id="PF03468"/>
    </source>
</evidence>
<feature type="domain" description="Zinc finger-XS" evidence="6">
    <location>
        <begin position="404"/>
        <end position="447"/>
    </location>
</feature>
<dbReference type="InterPro" id="IPR038588">
    <property type="entry name" value="XS_domain_sf"/>
</dbReference>
<dbReference type="EMBL" id="JBBPBM010000056">
    <property type="protein sequence ID" value="KAK8517132.1"/>
    <property type="molecule type" value="Genomic_DNA"/>
</dbReference>
<dbReference type="InterPro" id="IPR005381">
    <property type="entry name" value="Znf-XS_domain"/>
</dbReference>
<evidence type="ECO:0000256" key="1">
    <source>
        <dbReference type="ARBA" id="ARBA00023054"/>
    </source>
</evidence>
<keyword evidence="2" id="KW-0943">RNA-mediated gene silencing</keyword>
<dbReference type="CDD" id="cd12266">
    <property type="entry name" value="RRM_like_XS"/>
    <property type="match status" value="2"/>
</dbReference>
<protein>
    <recommendedName>
        <fullName evidence="9">Protein INVOLVED IN DE NOVO 2-like</fullName>
    </recommendedName>
</protein>
<accession>A0ABR2CC98</accession>
<dbReference type="PANTHER" id="PTHR21596:SF65">
    <property type="entry name" value="PROTEIN INVOLVED IN DE NOVO 2-RELATED"/>
    <property type="match status" value="1"/>
</dbReference>
<feature type="domain" description="Zinc finger-XS" evidence="6">
    <location>
        <begin position="28"/>
        <end position="70"/>
    </location>
</feature>
<dbReference type="InterPro" id="IPR045177">
    <property type="entry name" value="FDM1-5/IDN2"/>
</dbReference>
<feature type="domain" description="XS" evidence="4">
    <location>
        <begin position="187"/>
        <end position="299"/>
    </location>
</feature>
<dbReference type="Proteomes" id="UP001472677">
    <property type="component" value="Unassembled WGS sequence"/>
</dbReference>
<gene>
    <name evidence="7" type="ORF">V6N12_032329</name>
</gene>
<feature type="domain" description="Zinc finger-XS" evidence="6">
    <location>
        <begin position="492"/>
        <end position="535"/>
    </location>
</feature>
<evidence type="ECO:0000313" key="7">
    <source>
        <dbReference type="EMBL" id="KAK8517132.1"/>
    </source>
</evidence>
<sequence>MLKYVGKCYEQLKKGKYIVKVSDEVYLCPYCPQKKKRYGYIHLIQHASGVGKSSSTKRRPIEKANHLALAKYLAEDLVPVVSSSKPVAQEDPLSGCDHDENRKYVVKTPDGNYRCPYCPEMEKPHYRYVDLVQHAYGVGNSSSARRTAIEKANHLALAKYLEKDPVPVVSSSKPATQKDPHGGHDHDDNIVWPWTGIVVNIPTQRLENGRSVGRSGFTLKDELIRRGFNLIRVNSLWNYHGHSGVAVVEFHKDWPGLQHALSFEEAYKADHHGKKDWGANNDVKYGLYAWVARADDYKSNSIIGKYLRKTNDLKTIPKLMEEEARKQDRLVSYLTNITGTKNKIDLYTPMQKCLSFKVSLTKDISSEDGSDIKESEMGKYVDKSYEKLKNGKYIVKASDETYVCPYCPEMKKPYNRYMDLFQHASAVGNSSSEKRTPIVKANHLALAKYLEKDLVPLVSSLKPVAPVDPRSCYDHDKNGKYIVKVRDETYTCPCCPEMKKPNYRYLDLIQHASAVGNSTSEKRTPIEKANHLALAKYLEKGLVPSVSSSKPAAQEDPLSGCDDDEKIVWPWTGIVVNIPTWKSEDGRAVGESGSKLRDELISRGFNPIRVRALWNHCGHSGTAVVEFRKDWSGLHNALSFENSYEANHHGKKDWGASNDVKYGFYAWVARADDYKSSGIIGEHLRKTSDLKTISGLIEEEERKQDRLVSYLTSIVETKNKQVKEMETMCSMTSKSLKVLMEEKDNLNEEIKKIQVSARLHFEKVFNEHKKRKSQLESHRKDLDLREVELEKREALVESERKRLAENVVQNSALQLAALERKRADENLMKLAEDHKRQKEELHDRIIQLEQQLDKKQALELEIEQLRGSLNAIRKMGDEDDVVLMIIEASLKELKEKERELEDLEALNQTLIVSERKSNNDLQEARKELISGLKELSSHGNIGVKRMGELDSKPFLKAMKRRYNEELAEERASEMCSLWEEYLKDPDWHPFKRIKLEGDEYQEVIDDEDERLRDLKDEMGDEVYKSVASVINEINEYNPSGRYVTSELWNYGEGRRASLQEGMLTYFSGANFPTACRKAVSLKNRRPHLRNIEFVLQWCFMLCHYFRIGISISIVIVNDADV</sequence>
<feature type="coiled-coil region" evidence="3">
    <location>
        <begin position="801"/>
        <end position="916"/>
    </location>
</feature>
<dbReference type="Pfam" id="PF03468">
    <property type="entry name" value="XS"/>
    <property type="match status" value="2"/>
</dbReference>
<evidence type="ECO:0000259" key="5">
    <source>
        <dbReference type="Pfam" id="PF03469"/>
    </source>
</evidence>
<feature type="domain" description="Zinc finger-XS" evidence="6">
    <location>
        <begin position="115"/>
        <end position="158"/>
    </location>
</feature>
<keyword evidence="1 3" id="KW-0175">Coiled coil</keyword>
<name>A0ABR2CC98_9ROSI</name>
<evidence type="ECO:0000256" key="2">
    <source>
        <dbReference type="ARBA" id="ARBA00023158"/>
    </source>
</evidence>
<proteinExistence type="predicted"/>